<accession>A0A9N9GEN8</accession>
<protein>
    <submittedName>
        <fullName evidence="2">4163_t:CDS:1</fullName>
    </submittedName>
</protein>
<reference evidence="2" key="1">
    <citation type="submission" date="2021-06" db="EMBL/GenBank/DDBJ databases">
        <authorList>
            <person name="Kallberg Y."/>
            <person name="Tangrot J."/>
            <person name="Rosling A."/>
        </authorList>
    </citation>
    <scope>NUCLEOTIDE SEQUENCE</scope>
    <source>
        <strain evidence="2">IN212</strain>
    </source>
</reference>
<name>A0A9N9GEN8_9GLOM</name>
<evidence type="ECO:0000256" key="1">
    <source>
        <dbReference type="SAM" id="MobiDB-lite"/>
    </source>
</evidence>
<feature type="non-terminal residue" evidence="2">
    <location>
        <position position="1"/>
    </location>
</feature>
<gene>
    <name evidence="2" type="ORF">RFULGI_LOCUS6458</name>
</gene>
<feature type="region of interest" description="Disordered" evidence="1">
    <location>
        <begin position="34"/>
        <end position="64"/>
    </location>
</feature>
<proteinExistence type="predicted"/>
<comment type="caution">
    <text evidence="2">The sequence shown here is derived from an EMBL/GenBank/DDBJ whole genome shotgun (WGS) entry which is preliminary data.</text>
</comment>
<dbReference type="Proteomes" id="UP000789396">
    <property type="component" value="Unassembled WGS sequence"/>
</dbReference>
<organism evidence="2 3">
    <name type="scientific">Racocetra fulgida</name>
    <dbReference type="NCBI Taxonomy" id="60492"/>
    <lineage>
        <taxon>Eukaryota</taxon>
        <taxon>Fungi</taxon>
        <taxon>Fungi incertae sedis</taxon>
        <taxon>Mucoromycota</taxon>
        <taxon>Glomeromycotina</taxon>
        <taxon>Glomeromycetes</taxon>
        <taxon>Diversisporales</taxon>
        <taxon>Gigasporaceae</taxon>
        <taxon>Racocetra</taxon>
    </lineage>
</organism>
<dbReference type="AlphaFoldDB" id="A0A9N9GEN8"/>
<evidence type="ECO:0000313" key="3">
    <source>
        <dbReference type="Proteomes" id="UP000789396"/>
    </source>
</evidence>
<sequence length="64" mass="7090">DLAANGELTFEEIPTVKTIKGWIGRYSANFKKDASEKAISKNNSDGIKFSEGSSKRQKCDVEHN</sequence>
<dbReference type="EMBL" id="CAJVPZ010008357">
    <property type="protein sequence ID" value="CAG8597107.1"/>
    <property type="molecule type" value="Genomic_DNA"/>
</dbReference>
<keyword evidence="3" id="KW-1185">Reference proteome</keyword>
<evidence type="ECO:0000313" key="2">
    <source>
        <dbReference type="EMBL" id="CAG8597107.1"/>
    </source>
</evidence>
<dbReference type="OrthoDB" id="2419023at2759"/>
<feature type="compositionally biased region" description="Basic and acidic residues" evidence="1">
    <location>
        <begin position="53"/>
        <end position="64"/>
    </location>
</feature>